<evidence type="ECO:0000256" key="2">
    <source>
        <dbReference type="ARBA" id="ARBA00012744"/>
    </source>
</evidence>
<dbReference type="PROSITE" id="PS00572">
    <property type="entry name" value="GLYCOSYL_HYDROL_F1_1"/>
    <property type="match status" value="1"/>
</dbReference>
<organism evidence="9 10">
    <name type="scientific">Bicyclus anynana</name>
    <name type="common">Squinting bush brown butterfly</name>
    <dbReference type="NCBI Taxonomy" id="110368"/>
    <lineage>
        <taxon>Eukaryota</taxon>
        <taxon>Metazoa</taxon>
        <taxon>Ecdysozoa</taxon>
        <taxon>Arthropoda</taxon>
        <taxon>Hexapoda</taxon>
        <taxon>Insecta</taxon>
        <taxon>Pterygota</taxon>
        <taxon>Neoptera</taxon>
        <taxon>Endopterygota</taxon>
        <taxon>Lepidoptera</taxon>
        <taxon>Glossata</taxon>
        <taxon>Ditrysia</taxon>
        <taxon>Papilionoidea</taxon>
        <taxon>Nymphalidae</taxon>
        <taxon>Satyrinae</taxon>
        <taxon>Satyrini</taxon>
        <taxon>Mycalesina</taxon>
        <taxon>Bicyclus</taxon>
    </lineage>
</organism>
<keyword evidence="8" id="KW-0732">Signal</keyword>
<dbReference type="InterPro" id="IPR001360">
    <property type="entry name" value="Glyco_hydro_1"/>
</dbReference>
<gene>
    <name evidence="10" type="primary">LOC112053403</name>
</gene>
<dbReference type="RefSeq" id="XP_023948571.2">
    <property type="nucleotide sequence ID" value="XM_024092803.2"/>
</dbReference>
<dbReference type="PROSITE" id="PS00653">
    <property type="entry name" value="GLYCOSYL_HYDROL_F1_2"/>
    <property type="match status" value="1"/>
</dbReference>
<protein>
    <recommendedName>
        <fullName evidence="2">beta-glucosidase</fullName>
        <ecNumber evidence="2">3.2.1.21</ecNumber>
    </recommendedName>
</protein>
<evidence type="ECO:0000256" key="3">
    <source>
        <dbReference type="ARBA" id="ARBA00022801"/>
    </source>
</evidence>
<evidence type="ECO:0000256" key="7">
    <source>
        <dbReference type="RuleBase" id="RU004468"/>
    </source>
</evidence>
<keyword evidence="4 7" id="KW-0326">Glycosidase</keyword>
<evidence type="ECO:0000256" key="4">
    <source>
        <dbReference type="ARBA" id="ARBA00023295"/>
    </source>
</evidence>
<name>A0A6J1NYP9_BICAN</name>
<evidence type="ECO:0000256" key="1">
    <source>
        <dbReference type="ARBA" id="ARBA00010838"/>
    </source>
</evidence>
<evidence type="ECO:0000256" key="5">
    <source>
        <dbReference type="PROSITE-ProRule" id="PRU10055"/>
    </source>
</evidence>
<evidence type="ECO:0000256" key="6">
    <source>
        <dbReference type="RuleBase" id="RU003690"/>
    </source>
</evidence>
<feature type="chain" id="PRO_5047397452" description="beta-glucosidase" evidence="8">
    <location>
        <begin position="20"/>
        <end position="512"/>
    </location>
</feature>
<evidence type="ECO:0000313" key="9">
    <source>
        <dbReference type="Proteomes" id="UP001652582"/>
    </source>
</evidence>
<evidence type="ECO:0000313" key="10">
    <source>
        <dbReference type="RefSeq" id="XP_023948571.2"/>
    </source>
</evidence>
<comment type="similarity">
    <text evidence="1 6">Belongs to the glycosyl hydrolase 1 family.</text>
</comment>
<feature type="signal peptide" evidence="8">
    <location>
        <begin position="1"/>
        <end position="19"/>
    </location>
</feature>
<dbReference type="InterPro" id="IPR018120">
    <property type="entry name" value="Glyco_hydro_1_AS"/>
</dbReference>
<dbReference type="PANTHER" id="PTHR10353:SF36">
    <property type="entry name" value="LP05116P"/>
    <property type="match status" value="1"/>
</dbReference>
<keyword evidence="3 7" id="KW-0378">Hydrolase</keyword>
<dbReference type="Gene3D" id="3.20.20.80">
    <property type="entry name" value="Glycosidases"/>
    <property type="match status" value="1"/>
</dbReference>
<dbReference type="Proteomes" id="UP001652582">
    <property type="component" value="Chromosome 26"/>
</dbReference>
<dbReference type="AlphaFoldDB" id="A0A6J1NYP9"/>
<dbReference type="KEGG" id="bany:112053403"/>
<reference evidence="10" key="1">
    <citation type="submission" date="2025-08" db="UniProtKB">
        <authorList>
            <consortium name="RefSeq"/>
        </authorList>
    </citation>
    <scope>IDENTIFICATION</scope>
</reference>
<dbReference type="GO" id="GO:0008422">
    <property type="term" value="F:beta-glucosidase activity"/>
    <property type="evidence" value="ECO:0007669"/>
    <property type="project" value="TreeGrafter"/>
</dbReference>
<dbReference type="EC" id="3.2.1.21" evidence="2"/>
<sequence length="512" mass="58760">MATLGVIALLCASVALTHAYNARHEVRKFPDGFLFGTATASYQVEGAWDADGKGENIWDRITHTNPDHIMDKSNGDIADNSYYLYRRDVQMMRELGLDLYRSSISWTRILPSGFPDKINEAGVQYYNNLIDELLKYNIQPMMTLYHWDLPQKLQDLGGWANPEIVTWYADYSRVVFKLFGDRVKYFITINEPYLVCNSGYGGDKLAPALNSTGIGEYMCAKHLLLAHAKAYHIYDDEFRPSQKGKIFISFSAQWYEPISDSAADVEAAHDANQFEWAQYSWPIYSETGDFPPEMKKRIAARSAEQGFPRSRLPEFSPEEIELVKGTSDFFGLNHYTTNQIYRNASVPQFNVPSIEDDLGVGSYTPIEWQLSETSKTKYVAWGFTKLLNRIKDAYKNPPVFITENGIGTRDGMNLIDDDRVTYYRGYLDALLDALEDGCDVRGYTAWSLMDNFEWTDGYTTRFGLYEVNYDSIYRTRTPRKSAYVYRELLRSRSLDHHYEPDLTQPLTIAPGH</sequence>
<keyword evidence="9" id="KW-1185">Reference proteome</keyword>
<dbReference type="OrthoDB" id="65569at2759"/>
<accession>A0A6J1NYP9</accession>
<feature type="active site" description="Nucleophile" evidence="5">
    <location>
        <position position="403"/>
    </location>
</feature>
<dbReference type="SUPFAM" id="SSF51445">
    <property type="entry name" value="(Trans)glycosidases"/>
    <property type="match status" value="1"/>
</dbReference>
<dbReference type="GO" id="GO:0005975">
    <property type="term" value="P:carbohydrate metabolic process"/>
    <property type="evidence" value="ECO:0007669"/>
    <property type="project" value="InterPro"/>
</dbReference>
<dbReference type="InterPro" id="IPR017853">
    <property type="entry name" value="GH"/>
</dbReference>
<dbReference type="PANTHER" id="PTHR10353">
    <property type="entry name" value="GLYCOSYL HYDROLASE"/>
    <property type="match status" value="1"/>
</dbReference>
<proteinExistence type="inferred from homology"/>
<evidence type="ECO:0000256" key="8">
    <source>
        <dbReference type="SAM" id="SignalP"/>
    </source>
</evidence>
<dbReference type="GeneID" id="112053403"/>
<dbReference type="PRINTS" id="PR00131">
    <property type="entry name" value="GLHYDRLASE1"/>
</dbReference>
<dbReference type="Pfam" id="PF00232">
    <property type="entry name" value="Glyco_hydro_1"/>
    <property type="match status" value="1"/>
</dbReference>
<dbReference type="InterPro" id="IPR033132">
    <property type="entry name" value="GH_1_N_CS"/>
</dbReference>